<dbReference type="AlphaFoldDB" id="A0A0H5RAP9"/>
<evidence type="ECO:0000259" key="1">
    <source>
        <dbReference type="Pfam" id="PF00925"/>
    </source>
</evidence>
<dbReference type="Pfam" id="PF00925">
    <property type="entry name" value="GTP_cyclohydro2"/>
    <property type="match status" value="1"/>
</dbReference>
<accession>A0A0H5RAP9</accession>
<dbReference type="PANTHER" id="PTHR31687">
    <property type="match status" value="1"/>
</dbReference>
<dbReference type="Pfam" id="PF12471">
    <property type="entry name" value="GTP_CH_N"/>
    <property type="match status" value="1"/>
</dbReference>
<dbReference type="EMBL" id="HACM01010803">
    <property type="protein sequence ID" value="CRZ11245.1"/>
    <property type="molecule type" value="Transcribed_RNA"/>
</dbReference>
<organism evidence="3">
    <name type="scientific">Spongospora subterranea</name>
    <dbReference type="NCBI Taxonomy" id="70186"/>
    <lineage>
        <taxon>Eukaryota</taxon>
        <taxon>Sar</taxon>
        <taxon>Rhizaria</taxon>
        <taxon>Endomyxa</taxon>
        <taxon>Phytomyxea</taxon>
        <taxon>Plasmodiophorida</taxon>
        <taxon>Plasmodiophoridae</taxon>
        <taxon>Spongospora</taxon>
    </lineage>
</organism>
<protein>
    <recommendedName>
        <fullName evidence="4">GTP cyclohydrolase II domain-containing protein</fullName>
    </recommendedName>
</protein>
<dbReference type="InterPro" id="IPR022163">
    <property type="entry name" value="GTP_CH_N"/>
</dbReference>
<dbReference type="Gene3D" id="3.40.50.10990">
    <property type="entry name" value="GTP cyclohydrolase II"/>
    <property type="match status" value="1"/>
</dbReference>
<proteinExistence type="predicted"/>
<dbReference type="InterPro" id="IPR032677">
    <property type="entry name" value="GTP_cyclohydro_II"/>
</dbReference>
<sequence>FEMSQTKKNSLFDPSFTASDLHADLQAGRFIGFFGGANSPYHALAEAKSGNDLAAIHMTRTKDEYYIDSLDAHLKNPNVQKNWEKIVSIDPWGMWSQRPTIAATTATMYVEELKGLTRDGVVVNDDGGINIIKCAVDHVWNIPGISARLNLDEATIREKLHRYTQSEHIQDTSLKTYLVPIGGVTVYFFGDLNKLADPRTEVAVRVHDECNGSDVFGTDICTCRPYLIFAIQGAVECAQRGGVGIVAYFRKEGRALGECTKFRVYNARKRQDGGDRAETYFMQTESIAGVRDARFQELMPDILVWLGITRIDWLLSMSSEKYDAIRSAGIEVMQRISIPDDLVPESAQIEIMAKVSAGYHTDMISKVDISAEIHTLEAVRERCQRVFDLGLRGELVHFSLDIGALQKAIDAVVASIKEQYPKLDIPCHGRMRHFVVDNVNLATQMSNRWPCDPWEKTRRLVDLVTVASLLDAGAGNDWKYVDADGNVRFRSEGLAIAVLDMFTAGEFSSDKAVFHRVNSLALKNFDISMILKGFQVSKTNPLVGVKGRLGILHRLADALEMSPEFFGSEICRPGNIVDYVRRHVNENNRVSIRVLWRAVIEGLQPVWPTTLSGVRRGDVWSYNPLKTSQPGSDLVPFHKLSQWLLLSIMEPLIDNGIQIDDMHLVTGLAEYRNGGLFIDTGVLTPRNPSSLGNYFDVGSELVVEWRACTICLIDMVAEGIRKKLSLDASTLSLPKVLEGGTWRAGRIIAAQKRKDGSPPIHIRSDGTVF</sequence>
<feature type="domain" description="GTP cyclohydrolase N-terminal" evidence="2">
    <location>
        <begin position="19"/>
        <end position="161"/>
    </location>
</feature>
<name>A0A0H5RAP9_9EUKA</name>
<evidence type="ECO:0008006" key="4">
    <source>
        <dbReference type="Google" id="ProtNLM"/>
    </source>
</evidence>
<feature type="domain" description="GTP cyclohydrolase II" evidence="1">
    <location>
        <begin position="189"/>
        <end position="336"/>
    </location>
</feature>
<dbReference type="SUPFAM" id="SSF142695">
    <property type="entry name" value="RibA-like"/>
    <property type="match status" value="1"/>
</dbReference>
<dbReference type="Pfam" id="PF07958">
    <property type="entry name" value="DUF1688"/>
    <property type="match status" value="1"/>
</dbReference>
<dbReference type="InterPro" id="IPR036144">
    <property type="entry name" value="RibA-like_sf"/>
</dbReference>
<evidence type="ECO:0000313" key="3">
    <source>
        <dbReference type="EMBL" id="CRZ11245.1"/>
    </source>
</evidence>
<feature type="non-terminal residue" evidence="3">
    <location>
        <position position="1"/>
    </location>
</feature>
<dbReference type="PANTHER" id="PTHR31687:SF3">
    <property type="entry name" value="PROTEIN URG3"/>
    <property type="match status" value="1"/>
</dbReference>
<evidence type="ECO:0000259" key="2">
    <source>
        <dbReference type="Pfam" id="PF12471"/>
    </source>
</evidence>
<dbReference type="InterPro" id="IPR012469">
    <property type="entry name" value="DUF1688"/>
</dbReference>
<reference evidence="3" key="1">
    <citation type="submission" date="2015-04" db="EMBL/GenBank/DDBJ databases">
        <title>The genome sequence of the plant pathogenic Rhizarian Plasmodiophora brassicae reveals insights in its biotrophic life cycle and the origin of chitin synthesis.</title>
        <authorList>
            <person name="Schwelm A."/>
            <person name="Fogelqvist J."/>
            <person name="Knaust A."/>
            <person name="Julke S."/>
            <person name="Lilja T."/>
            <person name="Dhandapani V."/>
            <person name="Bonilla-Rosso G."/>
            <person name="Karlsson M."/>
            <person name="Shevchenko A."/>
            <person name="Choi S.R."/>
            <person name="Kim H.G."/>
            <person name="Park J.Y."/>
            <person name="Lim Y.P."/>
            <person name="Ludwig-Muller J."/>
            <person name="Dixelius C."/>
        </authorList>
    </citation>
    <scope>NUCLEOTIDE SEQUENCE</scope>
    <source>
        <tissue evidence="3">Potato root galls</tissue>
    </source>
</reference>